<dbReference type="PROSITE" id="PS50011">
    <property type="entry name" value="PROTEIN_KINASE_DOM"/>
    <property type="match status" value="1"/>
</dbReference>
<evidence type="ECO:0000256" key="9">
    <source>
        <dbReference type="ARBA" id="ARBA00047592"/>
    </source>
</evidence>
<feature type="compositionally biased region" description="Basic and acidic residues" evidence="13">
    <location>
        <begin position="528"/>
        <end position="541"/>
    </location>
</feature>
<evidence type="ECO:0000313" key="16">
    <source>
        <dbReference type="Proteomes" id="UP000678393"/>
    </source>
</evidence>
<dbReference type="FunFam" id="3.30.200.20:FF:000028">
    <property type="entry name" value="Mitogen-activated protein kinase"/>
    <property type="match status" value="1"/>
</dbReference>
<feature type="compositionally biased region" description="Polar residues" evidence="13">
    <location>
        <begin position="576"/>
        <end position="585"/>
    </location>
</feature>
<dbReference type="GO" id="GO:0005524">
    <property type="term" value="F:ATP binding"/>
    <property type="evidence" value="ECO:0007669"/>
    <property type="project" value="UniProtKB-UniRule"/>
</dbReference>
<dbReference type="AlphaFoldDB" id="A0A8S3Z8N2"/>
<feature type="region of interest" description="Disordered" evidence="13">
    <location>
        <begin position="522"/>
        <end position="636"/>
    </location>
</feature>
<dbReference type="Gene3D" id="1.10.510.10">
    <property type="entry name" value="Transferase(Phosphotransferase) domain 1"/>
    <property type="match status" value="1"/>
</dbReference>
<protein>
    <recommendedName>
        <fullName evidence="2 12">Mitogen-activated protein kinase</fullName>
        <ecNumber evidence="2 12">2.7.11.24</ecNumber>
    </recommendedName>
</protein>
<evidence type="ECO:0000256" key="12">
    <source>
        <dbReference type="RuleBase" id="RU361165"/>
    </source>
</evidence>
<dbReference type="FunFam" id="1.10.510.10:FF:000013">
    <property type="entry name" value="Mitogen-activated protein kinase"/>
    <property type="match status" value="1"/>
</dbReference>
<dbReference type="SMART" id="SM00220">
    <property type="entry name" value="S_TKc"/>
    <property type="match status" value="1"/>
</dbReference>
<feature type="non-terminal residue" evidence="15">
    <location>
        <position position="1"/>
    </location>
</feature>
<dbReference type="InterPro" id="IPR050117">
    <property type="entry name" value="MAPK"/>
</dbReference>
<evidence type="ECO:0000313" key="15">
    <source>
        <dbReference type="EMBL" id="CAG5123356.1"/>
    </source>
</evidence>
<keyword evidence="5 12" id="KW-0808">Transferase</keyword>
<evidence type="ECO:0000256" key="10">
    <source>
        <dbReference type="ARBA" id="ARBA00048312"/>
    </source>
</evidence>
<dbReference type="OrthoDB" id="192887at2759"/>
<evidence type="ECO:0000256" key="13">
    <source>
        <dbReference type="SAM" id="MobiDB-lite"/>
    </source>
</evidence>
<feature type="domain" description="Protein kinase" evidence="14">
    <location>
        <begin position="38"/>
        <end position="330"/>
    </location>
</feature>
<feature type="region of interest" description="Disordered" evidence="13">
    <location>
        <begin position="988"/>
        <end position="1012"/>
    </location>
</feature>
<dbReference type="Pfam" id="PF00069">
    <property type="entry name" value="Pkinase"/>
    <property type="match status" value="1"/>
</dbReference>
<dbReference type="PROSITE" id="PS01351">
    <property type="entry name" value="MAPK"/>
    <property type="match status" value="1"/>
</dbReference>
<keyword evidence="3 12" id="KW-0723">Serine/threonine-protein kinase</keyword>
<dbReference type="InterPro" id="IPR003527">
    <property type="entry name" value="MAP_kinase_CS"/>
</dbReference>
<comment type="similarity">
    <text evidence="12">Belongs to the protein kinase superfamily. Ser/Thr protein kinase family. MAP kinase subfamily.</text>
</comment>
<feature type="binding site" evidence="11">
    <location>
        <position position="68"/>
    </location>
    <ligand>
        <name>ATP</name>
        <dbReference type="ChEBI" id="CHEBI:30616"/>
    </ligand>
</feature>
<comment type="activity regulation">
    <text evidence="12">Activated by threonine and tyrosine phosphorylation.</text>
</comment>
<dbReference type="GO" id="GO:0004707">
    <property type="term" value="F:MAP kinase activity"/>
    <property type="evidence" value="ECO:0007669"/>
    <property type="project" value="UniProtKB-EC"/>
</dbReference>
<keyword evidence="12" id="KW-0460">Magnesium</keyword>
<dbReference type="PANTHER" id="PTHR24055">
    <property type="entry name" value="MITOGEN-ACTIVATED PROTEIN KINASE"/>
    <property type="match status" value="1"/>
</dbReference>
<reference evidence="15" key="1">
    <citation type="submission" date="2021-04" db="EMBL/GenBank/DDBJ databases">
        <authorList>
            <consortium name="Molecular Ecology Group"/>
        </authorList>
    </citation>
    <scope>NUCLEOTIDE SEQUENCE</scope>
</reference>
<evidence type="ECO:0000256" key="3">
    <source>
        <dbReference type="ARBA" id="ARBA00022527"/>
    </source>
</evidence>
<keyword evidence="7 12" id="KW-0418">Kinase</keyword>
<keyword evidence="6 11" id="KW-0547">Nucleotide-binding</keyword>
<comment type="cofactor">
    <cofactor evidence="1 12">
        <name>Mg(2+)</name>
        <dbReference type="ChEBI" id="CHEBI:18420"/>
    </cofactor>
</comment>
<comment type="catalytic activity">
    <reaction evidence="10">
        <text>L-seryl-[protein] + ATP = O-phospho-L-seryl-[protein] + ADP + H(+)</text>
        <dbReference type="Rhea" id="RHEA:17989"/>
        <dbReference type="Rhea" id="RHEA-COMP:9863"/>
        <dbReference type="Rhea" id="RHEA-COMP:11604"/>
        <dbReference type="ChEBI" id="CHEBI:15378"/>
        <dbReference type="ChEBI" id="CHEBI:29999"/>
        <dbReference type="ChEBI" id="CHEBI:30616"/>
        <dbReference type="ChEBI" id="CHEBI:83421"/>
        <dbReference type="ChEBI" id="CHEBI:456216"/>
        <dbReference type="EC" id="2.7.11.24"/>
    </reaction>
</comment>
<evidence type="ECO:0000256" key="6">
    <source>
        <dbReference type="ARBA" id="ARBA00022741"/>
    </source>
</evidence>
<keyword evidence="8 11" id="KW-0067">ATP-binding</keyword>
<evidence type="ECO:0000256" key="11">
    <source>
        <dbReference type="PROSITE-ProRule" id="PRU10141"/>
    </source>
</evidence>
<name>A0A8S3Z8N2_9EUPU</name>
<dbReference type="InterPro" id="IPR008271">
    <property type="entry name" value="Ser/Thr_kinase_AS"/>
</dbReference>
<sequence>MEKSHSFTTTKVADIECIRKNLAKRSLDAKFDLQGTDYKPIENIGIGAYGVVCSAVHTKSTDRVAIKKIPCVFEALSIAKRTYREIKILKHFKHDNIISIREILMPKQNVTDFKDIYVVFDLMESDLHRIIYSKQELSEEHIRYFLYQLLRGLKYIHSANVIHRDLKPSNVLVNEDCHLRIGDFGMARGVFYTPDEPSYYMTQYVATRWYRAPEILLSMLEYGAALDMWSVGCIFAEMMGRKHLFPGKDYISQVKLIVGVLGTPSESVLKKCHHDILKKMIKGFGKKEPVSWEKLFPKASKKSLDLVSKMLVINPEDRISVDQALSHRLLNNYHDASDEPVCVPPFNFDFEKEDMDKNCLRSAIMEEIMSFHQPKQQPLSFNAFLRPAPKSEETVTKELKMEKVSEHELLSKQMTTEMESVTEVKTPGNADSKPSSKISPVSVDVGKLRLVPSCDIEMLSAQSSDGRAIDTLHTEAPAVDKQLKEADQKMFVETESKIPMDKKGGNTISEDTKALVKQALMNATQRRQRAESQGDDCKDPKPVTAAQRQREREERRRKKKERALEKVKKSKEKKQPSSLALSSQDMELLIRWTGMQKPGKSETISQSPPHPGPAVSPPQATDTAAKSGSMRSSVNSCCAQKHEGSISSQHIAGSTYLHSTASKPRQILARTAVTSTVTLGSAVNVTPSRMGIGGTVLFSSTQLALSQANFIPVIAIPSSVNPGQLEIKRIFQSAQIPVTTVPSSLQTSDCSHTFVHTGGTFHTDTHTLNTHSVREKDPVPDGVQTENVSPELPTQISFPRVNSTVIGDKTGVQISVSHNQFSTSLVCTEDSLKSETSVTKDDQLSPRSQGNDLLDFLNHHLKDSCRDKHIQETGSTTMQNIYVDQNPVIHQQNGFMLNGSSPEGRQQHSLTPALPFTSYPQTCTSQEQIARSNSTPSLLRQNSHSPNLQNKQQELQHRSSVPVISCGVQSFSNFPVHSDFATNFQTAQDNQSENFPQTNTTTSFEPSFASENSYPKFSPTADIINYDSQIHHSNMLFQNTPDFPLPLQHQQLCSEVFPNALSYNEFSSFSSCGTSGSSSMQYHHSFSEFSKSQSQQSDFSSNQSFQTASYVGAASSHIVTQHIPEAIPPVASLHSQT</sequence>
<dbReference type="PROSITE" id="PS00107">
    <property type="entry name" value="PROTEIN_KINASE_ATP"/>
    <property type="match status" value="1"/>
</dbReference>
<dbReference type="Gene3D" id="3.30.200.20">
    <property type="entry name" value="Phosphorylase Kinase, domain 1"/>
    <property type="match status" value="1"/>
</dbReference>
<keyword evidence="4" id="KW-0597">Phosphoprotein</keyword>
<evidence type="ECO:0000259" key="14">
    <source>
        <dbReference type="PROSITE" id="PS50011"/>
    </source>
</evidence>
<evidence type="ECO:0000256" key="2">
    <source>
        <dbReference type="ARBA" id="ARBA00012411"/>
    </source>
</evidence>
<comment type="caution">
    <text evidence="15">The sequence shown here is derived from an EMBL/GenBank/DDBJ whole genome shotgun (WGS) entry which is preliminary data.</text>
</comment>
<dbReference type="InterPro" id="IPR000719">
    <property type="entry name" value="Prot_kinase_dom"/>
</dbReference>
<accession>A0A8S3Z8N2</accession>
<keyword evidence="16" id="KW-1185">Reference proteome</keyword>
<evidence type="ECO:0000256" key="7">
    <source>
        <dbReference type="ARBA" id="ARBA00022777"/>
    </source>
</evidence>
<evidence type="ECO:0000256" key="1">
    <source>
        <dbReference type="ARBA" id="ARBA00001946"/>
    </source>
</evidence>
<dbReference type="InterPro" id="IPR017441">
    <property type="entry name" value="Protein_kinase_ATP_BS"/>
</dbReference>
<feature type="region of interest" description="Disordered" evidence="13">
    <location>
        <begin position="892"/>
        <end position="956"/>
    </location>
</feature>
<organism evidence="15 16">
    <name type="scientific">Candidula unifasciata</name>
    <dbReference type="NCBI Taxonomy" id="100452"/>
    <lineage>
        <taxon>Eukaryota</taxon>
        <taxon>Metazoa</taxon>
        <taxon>Spiralia</taxon>
        <taxon>Lophotrochozoa</taxon>
        <taxon>Mollusca</taxon>
        <taxon>Gastropoda</taxon>
        <taxon>Heterobranchia</taxon>
        <taxon>Euthyneura</taxon>
        <taxon>Panpulmonata</taxon>
        <taxon>Eupulmonata</taxon>
        <taxon>Stylommatophora</taxon>
        <taxon>Helicina</taxon>
        <taxon>Helicoidea</taxon>
        <taxon>Geomitridae</taxon>
        <taxon>Candidula</taxon>
    </lineage>
</organism>
<dbReference type="EMBL" id="CAJHNH020001503">
    <property type="protein sequence ID" value="CAG5123356.1"/>
    <property type="molecule type" value="Genomic_DNA"/>
</dbReference>
<comment type="catalytic activity">
    <reaction evidence="9 12">
        <text>L-threonyl-[protein] + ATP = O-phospho-L-threonyl-[protein] + ADP + H(+)</text>
        <dbReference type="Rhea" id="RHEA:46608"/>
        <dbReference type="Rhea" id="RHEA-COMP:11060"/>
        <dbReference type="Rhea" id="RHEA-COMP:11605"/>
        <dbReference type="ChEBI" id="CHEBI:15378"/>
        <dbReference type="ChEBI" id="CHEBI:30013"/>
        <dbReference type="ChEBI" id="CHEBI:30616"/>
        <dbReference type="ChEBI" id="CHEBI:61977"/>
        <dbReference type="ChEBI" id="CHEBI:456216"/>
        <dbReference type="EC" id="2.7.11.24"/>
    </reaction>
</comment>
<feature type="compositionally biased region" description="Polar residues" evidence="13">
    <location>
        <begin position="918"/>
        <end position="953"/>
    </location>
</feature>
<feature type="compositionally biased region" description="Polar residues" evidence="13">
    <location>
        <begin position="619"/>
        <end position="636"/>
    </location>
</feature>
<feature type="compositionally biased region" description="Polar residues" evidence="13">
    <location>
        <begin position="892"/>
        <end position="910"/>
    </location>
</feature>
<dbReference type="Proteomes" id="UP000678393">
    <property type="component" value="Unassembled WGS sequence"/>
</dbReference>
<evidence type="ECO:0000256" key="8">
    <source>
        <dbReference type="ARBA" id="ARBA00022840"/>
    </source>
</evidence>
<proteinExistence type="inferred from homology"/>
<evidence type="ECO:0000256" key="4">
    <source>
        <dbReference type="ARBA" id="ARBA00022553"/>
    </source>
</evidence>
<dbReference type="SUPFAM" id="SSF56112">
    <property type="entry name" value="Protein kinase-like (PK-like)"/>
    <property type="match status" value="1"/>
</dbReference>
<gene>
    <name evidence="15" type="ORF">CUNI_LOCUS8914</name>
</gene>
<evidence type="ECO:0000256" key="5">
    <source>
        <dbReference type="ARBA" id="ARBA00022679"/>
    </source>
</evidence>
<dbReference type="EC" id="2.7.11.24" evidence="2 12"/>
<dbReference type="InterPro" id="IPR011009">
    <property type="entry name" value="Kinase-like_dom_sf"/>
</dbReference>
<dbReference type="PROSITE" id="PS00108">
    <property type="entry name" value="PROTEIN_KINASE_ST"/>
    <property type="match status" value="1"/>
</dbReference>